<dbReference type="Proteomes" id="UP000694580">
    <property type="component" value="Chromosome 11"/>
</dbReference>
<feature type="binding site" evidence="7">
    <location>
        <position position="243"/>
    </location>
    <ligand>
        <name>cyanocob(III)alamin</name>
        <dbReference type="ChEBI" id="CHEBI:17439"/>
    </ligand>
</feature>
<evidence type="ECO:0000256" key="2">
    <source>
        <dbReference type="ARBA" id="ARBA00006449"/>
    </source>
</evidence>
<dbReference type="InterPro" id="IPR002157">
    <property type="entry name" value="Cbl-bd_prot"/>
</dbReference>
<sequence>MRARPMASFLYIASALVALSSTHPCAPDHDELLVSLNKKLLRSADEQASLPNPSVHLALRLSTHHNLVKESAHLNSLKSKLHNDIESTLVKEQAVTGRLALYILALKSSCHDLNSLTLTVDQKSETLLTHLKRQMDKEKEHIAFSHRPLTNYYQYSLGILALCVSGVRVNPHVSNKLVHAVENGLIKNEDSLCIDSLAMAGMALQCLKDAESAGQGADKLGVALSTIKQKLQDSKRTDGHMGNEFSTGLAVQALLAMGTQVEKCSDSMNALRADVRKGTYHNPMAISQVLPALLQRSYLNVKGKECREEDDSLVLDPQPQLTELAGKTSIPLEVEVVKSDGKATTYSVVVPQGSSLLQALTLLQEKQTGFIFETESSLWGPFLSSVEREQARQTDRRFWRLSSDGNSLTQGVQDYKIDAAQKITIKNTTY</sequence>
<feature type="chain" id="PRO_5044242572" description="Transcobalamin-like C-terminal domain-containing protein" evidence="9">
    <location>
        <begin position="23"/>
        <end position="430"/>
    </location>
</feature>
<keyword evidence="3" id="KW-0406">Ion transport</keyword>
<dbReference type="GeneID" id="114799762"/>
<proteinExistence type="inferred from homology"/>
<evidence type="ECO:0000256" key="7">
    <source>
        <dbReference type="PIRSR" id="PIRSR602157-1"/>
    </source>
</evidence>
<reference evidence="11" key="2">
    <citation type="submission" date="2025-08" db="UniProtKB">
        <authorList>
            <consortium name="Ensembl"/>
        </authorList>
    </citation>
    <scope>IDENTIFICATION</scope>
</reference>
<dbReference type="GO" id="GO:0005615">
    <property type="term" value="C:extracellular space"/>
    <property type="evidence" value="ECO:0007669"/>
    <property type="project" value="TreeGrafter"/>
</dbReference>
<dbReference type="PANTHER" id="PTHR10559:SF18">
    <property type="entry name" value="TRANSCOBALAMIN II"/>
    <property type="match status" value="1"/>
</dbReference>
<dbReference type="RefSeq" id="XP_028852436.1">
    <property type="nucleotide sequence ID" value="XM_028996603.1"/>
</dbReference>
<evidence type="ECO:0000256" key="1">
    <source>
        <dbReference type="ARBA" id="ARBA00004613"/>
    </source>
</evidence>
<evidence type="ECO:0000259" key="10">
    <source>
        <dbReference type="Pfam" id="PF14478"/>
    </source>
</evidence>
<dbReference type="GO" id="GO:0006824">
    <property type="term" value="P:cobalt ion transport"/>
    <property type="evidence" value="ECO:0007669"/>
    <property type="project" value="UniProtKB-KW"/>
</dbReference>
<dbReference type="Pfam" id="PF01122">
    <property type="entry name" value="Cobalamin_bind"/>
    <property type="match status" value="1"/>
</dbReference>
<keyword evidence="6 7" id="KW-0170">Cobalt</keyword>
<dbReference type="AlphaFoldDB" id="A0AAY4BUC8"/>
<keyword evidence="3" id="KW-0813">Transport</keyword>
<dbReference type="GO" id="GO:0031419">
    <property type="term" value="F:cobalamin binding"/>
    <property type="evidence" value="ECO:0007669"/>
    <property type="project" value="InterPro"/>
</dbReference>
<dbReference type="GO" id="GO:0015889">
    <property type="term" value="P:cobalamin transport"/>
    <property type="evidence" value="ECO:0007669"/>
    <property type="project" value="InterPro"/>
</dbReference>
<evidence type="ECO:0000256" key="6">
    <source>
        <dbReference type="ARBA" id="ARBA00023285"/>
    </source>
</evidence>
<dbReference type="InterPro" id="IPR027954">
    <property type="entry name" value="Transcobalamin-like_C"/>
</dbReference>
<evidence type="ECO:0000256" key="4">
    <source>
        <dbReference type="ARBA" id="ARBA00022525"/>
    </source>
</evidence>
<evidence type="ECO:0000313" key="11">
    <source>
        <dbReference type="Ensembl" id="ENSDCDP00010024483.1"/>
    </source>
</evidence>
<feature type="domain" description="Transcobalamin-like C-terminal" evidence="10">
    <location>
        <begin position="353"/>
        <end position="428"/>
    </location>
</feature>
<feature type="binding site" evidence="7">
    <location>
        <begin position="399"/>
        <end position="401"/>
    </location>
    <ligand>
        <name>cyanocob(III)alamin</name>
        <dbReference type="ChEBI" id="CHEBI:17439"/>
    </ligand>
</feature>
<dbReference type="InterPro" id="IPR051588">
    <property type="entry name" value="Cobalamin_Transport"/>
</dbReference>
<feature type="signal peptide" evidence="9">
    <location>
        <begin position="1"/>
        <end position="22"/>
    </location>
</feature>
<gene>
    <name evidence="11" type="primary">TCN2</name>
</gene>
<evidence type="ECO:0000256" key="9">
    <source>
        <dbReference type="SAM" id="SignalP"/>
    </source>
</evidence>
<feature type="binding site" evidence="7">
    <location>
        <position position="408"/>
    </location>
    <ligand>
        <name>cyanocob(III)alamin</name>
        <dbReference type="ChEBI" id="CHEBI:17439"/>
    </ligand>
</feature>
<reference evidence="11" key="3">
    <citation type="submission" date="2025-09" db="UniProtKB">
        <authorList>
            <consortium name="Ensembl"/>
        </authorList>
    </citation>
    <scope>IDENTIFICATION</scope>
</reference>
<comment type="subcellular location">
    <subcellularLocation>
        <location evidence="1">Secreted</location>
    </subcellularLocation>
</comment>
<evidence type="ECO:0000256" key="3">
    <source>
        <dbReference type="ARBA" id="ARBA00022426"/>
    </source>
</evidence>
<dbReference type="Gene3D" id="1.50.10.20">
    <property type="match status" value="1"/>
</dbReference>
<dbReference type="PANTHER" id="PTHR10559">
    <property type="entry name" value="TRANSCOBALAMIN-1/GASTRIC INTRINSIC FACTOR"/>
    <property type="match status" value="1"/>
</dbReference>
<keyword evidence="5 9" id="KW-0732">Signal</keyword>
<name>A0AAY4BUC8_9TELE</name>
<evidence type="ECO:0000256" key="5">
    <source>
        <dbReference type="ARBA" id="ARBA00022729"/>
    </source>
</evidence>
<dbReference type="Pfam" id="PF14478">
    <property type="entry name" value="DUF4430"/>
    <property type="match status" value="1"/>
</dbReference>
<evidence type="ECO:0000313" key="12">
    <source>
        <dbReference type="Proteomes" id="UP000694580"/>
    </source>
</evidence>
<evidence type="ECO:0000256" key="8">
    <source>
        <dbReference type="PIRSR" id="PIRSR602157-2"/>
    </source>
</evidence>
<dbReference type="Ensembl" id="ENSDCDT00010030261.1">
    <property type="protein sequence ID" value="ENSDCDP00010024483.1"/>
    <property type="gene ID" value="ENSDCDG00010015497.1"/>
</dbReference>
<feature type="binding site" evidence="7">
    <location>
        <begin position="150"/>
        <end position="154"/>
    </location>
    <ligand>
        <name>cyanocob(III)alamin</name>
        <dbReference type="ChEBI" id="CHEBI:17439"/>
    </ligand>
</feature>
<keyword evidence="12" id="KW-1185">Reference proteome</keyword>
<organism evidence="11 12">
    <name type="scientific">Denticeps clupeoides</name>
    <name type="common">denticle herring</name>
    <dbReference type="NCBI Taxonomy" id="299321"/>
    <lineage>
        <taxon>Eukaryota</taxon>
        <taxon>Metazoa</taxon>
        <taxon>Chordata</taxon>
        <taxon>Craniata</taxon>
        <taxon>Vertebrata</taxon>
        <taxon>Euteleostomi</taxon>
        <taxon>Actinopterygii</taxon>
        <taxon>Neopterygii</taxon>
        <taxon>Teleostei</taxon>
        <taxon>Clupei</taxon>
        <taxon>Clupeiformes</taxon>
        <taxon>Denticipitoidei</taxon>
        <taxon>Denticipitidae</taxon>
        <taxon>Denticeps</taxon>
    </lineage>
</organism>
<feature type="binding site" evidence="7">
    <location>
        <position position="430"/>
    </location>
    <ligand>
        <name>cyanocob(III)alamin</name>
        <dbReference type="ChEBI" id="CHEBI:17439"/>
    </ligand>
</feature>
<keyword evidence="3" id="KW-0171">Cobalt transport</keyword>
<feature type="disulfide bond" evidence="8">
    <location>
        <begin position="163"/>
        <end position="206"/>
    </location>
</feature>
<dbReference type="GeneTree" id="ENSGT00530000063370"/>
<reference evidence="11 12" key="1">
    <citation type="submission" date="2020-06" db="EMBL/GenBank/DDBJ databases">
        <authorList>
            <consortium name="Wellcome Sanger Institute Data Sharing"/>
        </authorList>
    </citation>
    <scope>NUCLEOTIDE SEQUENCE [LARGE SCALE GENOMIC DNA]</scope>
</reference>
<dbReference type="Gene3D" id="2.170.130.30">
    <property type="match status" value="1"/>
</dbReference>
<protein>
    <recommendedName>
        <fullName evidence="10">Transcobalamin-like C-terminal domain-containing protein</fullName>
    </recommendedName>
</protein>
<comment type="similarity">
    <text evidence="2">Belongs to the eukaryotic cobalamin transport proteins family.</text>
</comment>
<feature type="binding site" evidence="7">
    <location>
        <position position="288"/>
    </location>
    <ligand>
        <name>cyanocob(III)alamin</name>
        <dbReference type="ChEBI" id="CHEBI:17439"/>
    </ligand>
</feature>
<keyword evidence="4" id="KW-0964">Secreted</keyword>
<feature type="binding site" evidence="7">
    <location>
        <position position="195"/>
    </location>
    <ligand>
        <name>cyanocob(III)alamin</name>
        <dbReference type="ChEBI" id="CHEBI:17439"/>
    </ligand>
</feature>
<accession>A0AAY4BUC8</accession>
<keyword evidence="8" id="KW-1015">Disulfide bond</keyword>